<accession>A0A285NLW5</accession>
<dbReference type="EMBL" id="OBEK01000002">
    <property type="protein sequence ID" value="SNZ09913.1"/>
    <property type="molecule type" value="Genomic_DNA"/>
</dbReference>
<proteinExistence type="predicted"/>
<name>A0A285NLW5_9BACI</name>
<dbReference type="OrthoDB" id="2928685at2"/>
<gene>
    <name evidence="1" type="ORF">SAMN05421503_1415</name>
</gene>
<sequence length="81" mass="8908">MTAPIKIKVTGVTFVYTEDGLDLKEVATSFNSTDTLQQAYASGQIMISKEEYFGNPNLSALADLVRTKFIDRLNATETQDA</sequence>
<dbReference type="RefSeq" id="WP_097040649.1">
    <property type="nucleotide sequence ID" value="NZ_OBEK01000002.1"/>
</dbReference>
<reference evidence="2" key="1">
    <citation type="submission" date="2017-09" db="EMBL/GenBank/DDBJ databases">
        <authorList>
            <person name="Varghese N."/>
            <person name="Submissions S."/>
        </authorList>
    </citation>
    <scope>NUCLEOTIDE SEQUENCE [LARGE SCALE GENOMIC DNA]</scope>
    <source>
        <strain evidence="2">CGMCC 1.8913</strain>
    </source>
</reference>
<protein>
    <submittedName>
        <fullName evidence="1">Uncharacterized protein</fullName>
    </submittedName>
</protein>
<dbReference type="AlphaFoldDB" id="A0A285NLW5"/>
<evidence type="ECO:0000313" key="1">
    <source>
        <dbReference type="EMBL" id="SNZ09913.1"/>
    </source>
</evidence>
<keyword evidence="2" id="KW-1185">Reference proteome</keyword>
<evidence type="ECO:0000313" key="2">
    <source>
        <dbReference type="Proteomes" id="UP000219356"/>
    </source>
</evidence>
<dbReference type="Proteomes" id="UP000219356">
    <property type="component" value="Unassembled WGS sequence"/>
</dbReference>
<organism evidence="1 2">
    <name type="scientific">Terribacillus aidingensis</name>
    <dbReference type="NCBI Taxonomy" id="586416"/>
    <lineage>
        <taxon>Bacteria</taxon>
        <taxon>Bacillati</taxon>
        <taxon>Bacillota</taxon>
        <taxon>Bacilli</taxon>
        <taxon>Bacillales</taxon>
        <taxon>Bacillaceae</taxon>
        <taxon>Terribacillus</taxon>
    </lineage>
</organism>